<feature type="region of interest" description="Disordered" evidence="1">
    <location>
        <begin position="330"/>
        <end position="401"/>
    </location>
</feature>
<evidence type="ECO:0000313" key="3">
    <source>
        <dbReference type="Proteomes" id="UP000707071"/>
    </source>
</evidence>
<evidence type="ECO:0000313" key="2">
    <source>
        <dbReference type="EMBL" id="KAG6284572.1"/>
    </source>
</evidence>
<keyword evidence="3" id="KW-1185">Reference proteome</keyword>
<name>A0A9P7QBD0_9HYPO</name>
<feature type="compositionally biased region" description="Acidic residues" evidence="1">
    <location>
        <begin position="340"/>
        <end position="354"/>
    </location>
</feature>
<reference evidence="2 3" key="1">
    <citation type="journal article" date="2020" name="bioRxiv">
        <title>Whole genome comparisons of ergot fungi reveals the divergence and evolution of species within the genus Claviceps are the result of varying mechanisms driving genome evolution and host range expansion.</title>
        <authorList>
            <person name="Wyka S.A."/>
            <person name="Mondo S.J."/>
            <person name="Liu M."/>
            <person name="Dettman J."/>
            <person name="Nalam V."/>
            <person name="Broders K.D."/>
        </authorList>
    </citation>
    <scope>NUCLEOTIDE SEQUENCE [LARGE SCALE GENOMIC DNA]</scope>
    <source>
        <strain evidence="2 3">Clav52</strain>
    </source>
</reference>
<dbReference type="Proteomes" id="UP000707071">
    <property type="component" value="Unassembled WGS sequence"/>
</dbReference>
<proteinExistence type="predicted"/>
<gene>
    <name evidence="2" type="ORF">E4U09_007806</name>
</gene>
<dbReference type="EMBL" id="SRRH01000842">
    <property type="protein sequence ID" value="KAG6284572.1"/>
    <property type="molecule type" value="Genomic_DNA"/>
</dbReference>
<feature type="compositionally biased region" description="Basic and acidic residues" evidence="1">
    <location>
        <begin position="38"/>
        <end position="47"/>
    </location>
</feature>
<dbReference type="AlphaFoldDB" id="A0A9P7QBD0"/>
<feature type="compositionally biased region" description="Polar residues" evidence="1">
    <location>
        <begin position="373"/>
        <end position="388"/>
    </location>
</feature>
<protein>
    <submittedName>
        <fullName evidence="2">Uncharacterized protein</fullName>
    </submittedName>
</protein>
<accession>A0A9P7QBD0</accession>
<sequence length="1249" mass="140751">MPRRVSIAHHDGNEYSNESSEDYNDSFGPFPDEEEDNAIEHFPHEEDSHEEDNSDDEVHNTTVVEDSWKVNHSNVTYTYPVKEFMRKVFHPSFDSAAAIQMLHKRCSIDFGSNGSRGHGGRAVKSSDQIYTEFFLDFLSIIGRPGEAISKLDCPLLESIPMSFSNWAEPYAAKHSSGIDFKLTGRTFRLAKTDKRETWFIVMHPKPAFTSEDPRPHRKLKQGLAADSGMLKERATCLAAYITATFNDPMLIGHGVERCWRPGSKHSQTLPYTAWAVFQDRFMRGWSAWSQRQSGDSFWTTNEPAFHCYCYGQNQPIVMSAPLIQQLEELEEETYERPSGADEDSSSECSDEDASTESHEETSGSDEDDSTSSQRQTNGVPSRQTSHASSGDESHRHRRRGRRAACLAAQDRLISQTDSIQILEGNLSSHYNIDRIGTVSYALAACVHSMTEDGALRCLLGNRNQIASQYVGLGSRGFTFYSQAFHPVYGNFSSNSPPDFLDPLLTALRVNMASDVGGDDVLSFGYFQGYSNIKRAVRHSAEALLATKGYATAGLTCPKANATCNAVIRRRRENALSVIVGGRTPNEPTDSKPFARENRQIQDIIEQGEAPYRLEQVVSIDMRRVTPDCRSFRLVVRPIIQLMRFFICERKAFTPIFWSMPIANFPGIMCAYSRLFELALDEMHKRFDAGGKVGLNVANSEAVAVLDRLGGYIFTGSDRHLPERVLRPLGTVESIRLRAWPFIDPAKLNMHRGSINMQTWPTSSETGRPMLLHVDELRYHYGAVVAESRESELWLAHLSDDGIRNTSQMSAFVAELVEKRWVPETRHFMAQQLRKRVSQSKPGGAHLSSDAISAGAQAIAAWEEESYPFRMEALKRLKKGLEPSAARVRIREETRRTRHDHAHHLIHSVREGKAGAHACKASTWPETLHNILLKWCQVHARYQGDRAVDDCEPMWALMLISSMQTVGIEWVPGSANGRIVSTAIVELQNDKSAAQRIQRIPLAQVGTSEHLVEVSQIRRESTLQMQAVANHEVSSFIDFRCQYPFKEIPPLIQQGFDNPFSPDKQIRAHYELARLTLSANIAHPSCQLMLMLILTICSSTETPQVCPNHRHFSAPAGPHRDDAQLAVVLATRMLWFLFPGNFPKEDQVQKSPAPYNIKEMTKKIEQKGVNNRMIRELDWVIVRGKRPTPRNSEMIIKPPHILEARMEALESAMGRPSKFIAMIFKSREQIWVQRCESIIHTEPVPGGALS</sequence>
<evidence type="ECO:0000256" key="1">
    <source>
        <dbReference type="SAM" id="MobiDB-lite"/>
    </source>
</evidence>
<organism evidence="2 3">
    <name type="scientific">Claviceps aff. purpurea</name>
    <dbReference type="NCBI Taxonomy" id="1967640"/>
    <lineage>
        <taxon>Eukaryota</taxon>
        <taxon>Fungi</taxon>
        <taxon>Dikarya</taxon>
        <taxon>Ascomycota</taxon>
        <taxon>Pezizomycotina</taxon>
        <taxon>Sordariomycetes</taxon>
        <taxon>Hypocreomycetidae</taxon>
        <taxon>Hypocreales</taxon>
        <taxon>Clavicipitaceae</taxon>
        <taxon>Claviceps</taxon>
    </lineage>
</organism>
<feature type="region of interest" description="Disordered" evidence="1">
    <location>
        <begin position="1"/>
        <end position="59"/>
    </location>
</feature>
<comment type="caution">
    <text evidence="2">The sequence shown here is derived from an EMBL/GenBank/DDBJ whole genome shotgun (WGS) entry which is preliminary data.</text>
</comment>